<reference evidence="2" key="1">
    <citation type="submission" date="2016-02" db="EMBL/GenBank/DDBJ databases">
        <authorList>
            <person name="Schultz-Johansen M."/>
            <person name="Glaring M.A."/>
            <person name="Bech P.K."/>
            <person name="Stougaard P."/>
        </authorList>
    </citation>
    <scope>NUCLEOTIDE SEQUENCE [LARGE SCALE GENOMIC DNA]</scope>
    <source>
        <strain evidence="2">S66</strain>
    </source>
</reference>
<proteinExistence type="predicted"/>
<dbReference type="AlphaFoldDB" id="A0A136A3Q5"/>
<comment type="caution">
    <text evidence="1">The sequence shown here is derived from an EMBL/GenBank/DDBJ whole genome shotgun (WGS) entry which is preliminary data.</text>
</comment>
<protein>
    <submittedName>
        <fullName evidence="1">Uncharacterized protein</fullName>
    </submittedName>
</protein>
<evidence type="ECO:0000313" key="2">
    <source>
        <dbReference type="Proteomes" id="UP000070299"/>
    </source>
</evidence>
<dbReference type="Proteomes" id="UP000070299">
    <property type="component" value="Unassembled WGS sequence"/>
</dbReference>
<dbReference type="EMBL" id="LSNE01000003">
    <property type="protein sequence ID" value="KXI29873.1"/>
    <property type="molecule type" value="Genomic_DNA"/>
</dbReference>
<evidence type="ECO:0000313" key="1">
    <source>
        <dbReference type="EMBL" id="KXI29873.1"/>
    </source>
</evidence>
<sequence>MSCLTRNMQNQLSRYLQKNSAEFSSCDAEGIRVALVSKGVCPSDVTADQVSVILKQLENR</sequence>
<organism evidence="1 2">
    <name type="scientific">Paraglaciecola hydrolytica</name>
    <dbReference type="NCBI Taxonomy" id="1799789"/>
    <lineage>
        <taxon>Bacteria</taxon>
        <taxon>Pseudomonadati</taxon>
        <taxon>Pseudomonadota</taxon>
        <taxon>Gammaproteobacteria</taxon>
        <taxon>Alteromonadales</taxon>
        <taxon>Alteromonadaceae</taxon>
        <taxon>Paraglaciecola</taxon>
    </lineage>
</organism>
<accession>A0A136A3Q5</accession>
<dbReference type="RefSeq" id="WP_068373190.1">
    <property type="nucleotide sequence ID" value="NZ_LSNE01000003.1"/>
</dbReference>
<gene>
    <name evidence="1" type="ORF">AX660_07545</name>
</gene>
<dbReference type="OrthoDB" id="6388048at2"/>
<name>A0A136A3Q5_9ALTE</name>
<keyword evidence="2" id="KW-1185">Reference proteome</keyword>